<gene>
    <name evidence="1" type="ORF">CEXT_717631</name>
</gene>
<dbReference type="Proteomes" id="UP001054945">
    <property type="component" value="Unassembled WGS sequence"/>
</dbReference>
<proteinExistence type="predicted"/>
<keyword evidence="2" id="KW-1185">Reference proteome</keyword>
<organism evidence="1 2">
    <name type="scientific">Caerostris extrusa</name>
    <name type="common">Bark spider</name>
    <name type="synonym">Caerostris bankana</name>
    <dbReference type="NCBI Taxonomy" id="172846"/>
    <lineage>
        <taxon>Eukaryota</taxon>
        <taxon>Metazoa</taxon>
        <taxon>Ecdysozoa</taxon>
        <taxon>Arthropoda</taxon>
        <taxon>Chelicerata</taxon>
        <taxon>Arachnida</taxon>
        <taxon>Araneae</taxon>
        <taxon>Araneomorphae</taxon>
        <taxon>Entelegynae</taxon>
        <taxon>Araneoidea</taxon>
        <taxon>Araneidae</taxon>
        <taxon>Caerostris</taxon>
    </lineage>
</organism>
<evidence type="ECO:0000313" key="1">
    <source>
        <dbReference type="EMBL" id="GIX85416.1"/>
    </source>
</evidence>
<evidence type="ECO:0000313" key="2">
    <source>
        <dbReference type="Proteomes" id="UP001054945"/>
    </source>
</evidence>
<reference evidence="1 2" key="1">
    <citation type="submission" date="2021-06" db="EMBL/GenBank/DDBJ databases">
        <title>Caerostris extrusa draft genome.</title>
        <authorList>
            <person name="Kono N."/>
            <person name="Arakawa K."/>
        </authorList>
    </citation>
    <scope>NUCLEOTIDE SEQUENCE [LARGE SCALE GENOMIC DNA]</scope>
</reference>
<protein>
    <submittedName>
        <fullName evidence="1">Uncharacterized protein</fullName>
    </submittedName>
</protein>
<comment type="caution">
    <text evidence="1">The sequence shown here is derived from an EMBL/GenBank/DDBJ whole genome shotgun (WGS) entry which is preliminary data.</text>
</comment>
<dbReference type="EMBL" id="BPLR01021060">
    <property type="protein sequence ID" value="GIX85416.1"/>
    <property type="molecule type" value="Genomic_DNA"/>
</dbReference>
<dbReference type="AlphaFoldDB" id="A0AAV4NNB3"/>
<accession>A0AAV4NNB3</accession>
<sequence length="83" mass="9102">MGKGPKASGRYFRSALRDLTGVGSFDGFRVAAALERGEPLDGHDAFSPPVREKIAPREERGKSRECGRIDLNFPVSIPDIEPF</sequence>
<name>A0AAV4NNB3_CAEEX</name>